<protein>
    <submittedName>
        <fullName evidence="1">Uncharacterized protein</fullName>
    </submittedName>
</protein>
<proteinExistence type="predicted"/>
<dbReference type="AlphaFoldDB" id="X0RTJ2"/>
<evidence type="ECO:0000313" key="1">
    <source>
        <dbReference type="EMBL" id="GAF72164.1"/>
    </source>
</evidence>
<accession>X0RTJ2</accession>
<feature type="non-terminal residue" evidence="1">
    <location>
        <position position="33"/>
    </location>
</feature>
<sequence>MKESKLLEMQNKIVALTNVMQQIINEISYLREL</sequence>
<comment type="caution">
    <text evidence="1">The sequence shown here is derived from an EMBL/GenBank/DDBJ whole genome shotgun (WGS) entry which is preliminary data.</text>
</comment>
<name>X0RTJ2_9ZZZZ</name>
<gene>
    <name evidence="1" type="ORF">S01H1_17454</name>
</gene>
<organism evidence="1">
    <name type="scientific">marine sediment metagenome</name>
    <dbReference type="NCBI Taxonomy" id="412755"/>
    <lineage>
        <taxon>unclassified sequences</taxon>
        <taxon>metagenomes</taxon>
        <taxon>ecological metagenomes</taxon>
    </lineage>
</organism>
<reference evidence="1" key="1">
    <citation type="journal article" date="2014" name="Front. Microbiol.">
        <title>High frequency of phylogenetically diverse reductive dehalogenase-homologous genes in deep subseafloor sedimentary metagenomes.</title>
        <authorList>
            <person name="Kawai M."/>
            <person name="Futagami T."/>
            <person name="Toyoda A."/>
            <person name="Takaki Y."/>
            <person name="Nishi S."/>
            <person name="Hori S."/>
            <person name="Arai W."/>
            <person name="Tsubouchi T."/>
            <person name="Morono Y."/>
            <person name="Uchiyama I."/>
            <person name="Ito T."/>
            <person name="Fujiyama A."/>
            <person name="Inagaki F."/>
            <person name="Takami H."/>
        </authorList>
    </citation>
    <scope>NUCLEOTIDE SEQUENCE</scope>
    <source>
        <strain evidence="1">Expedition CK06-06</strain>
    </source>
</reference>
<dbReference type="EMBL" id="BARS01009262">
    <property type="protein sequence ID" value="GAF72164.1"/>
    <property type="molecule type" value="Genomic_DNA"/>
</dbReference>